<feature type="compositionally biased region" description="Basic and acidic residues" evidence="1">
    <location>
        <begin position="90"/>
        <end position="100"/>
    </location>
</feature>
<dbReference type="AlphaFoldDB" id="A0A0P0V306"/>
<keyword evidence="3" id="KW-1185">Reference proteome</keyword>
<dbReference type="EMBL" id="AP014957">
    <property type="protein sequence ID" value="BAS72184.1"/>
    <property type="molecule type" value="Genomic_DNA"/>
</dbReference>
<organism evidence="2 3">
    <name type="scientific">Oryza sativa subsp. japonica</name>
    <name type="common">Rice</name>
    <dbReference type="NCBI Taxonomy" id="39947"/>
    <lineage>
        <taxon>Eukaryota</taxon>
        <taxon>Viridiplantae</taxon>
        <taxon>Streptophyta</taxon>
        <taxon>Embryophyta</taxon>
        <taxon>Tracheophyta</taxon>
        <taxon>Spermatophyta</taxon>
        <taxon>Magnoliopsida</taxon>
        <taxon>Liliopsida</taxon>
        <taxon>Poales</taxon>
        <taxon>Poaceae</taxon>
        <taxon>BOP clade</taxon>
        <taxon>Oryzoideae</taxon>
        <taxon>Oryzeae</taxon>
        <taxon>Oryzinae</taxon>
        <taxon>Oryza</taxon>
        <taxon>Oryza sativa</taxon>
    </lineage>
</organism>
<accession>A0A0P0V306</accession>
<dbReference type="InParanoid" id="A0A0P0V306"/>
<reference evidence="2 3" key="2">
    <citation type="journal article" date="2013" name="Plant Cell Physiol.">
        <title>Rice Annotation Project Database (RAP-DB): an integrative and interactive database for rice genomics.</title>
        <authorList>
            <person name="Sakai H."/>
            <person name="Lee S.S."/>
            <person name="Tanaka T."/>
            <person name="Numa H."/>
            <person name="Kim J."/>
            <person name="Kawahara Y."/>
            <person name="Wakimoto H."/>
            <person name="Yang C.C."/>
            <person name="Iwamoto M."/>
            <person name="Abe T."/>
            <person name="Yamada Y."/>
            <person name="Muto A."/>
            <person name="Inokuchi H."/>
            <person name="Ikemura T."/>
            <person name="Matsumoto T."/>
            <person name="Sasaki T."/>
            <person name="Itoh T."/>
        </authorList>
    </citation>
    <scope>NUCLEOTIDE SEQUENCE [LARGE SCALE GENOMIC DNA]</scope>
    <source>
        <strain evidence="3">cv. Nipponbare</strain>
    </source>
</reference>
<name>A0A0P0V306_ORYSJ</name>
<feature type="compositionally biased region" description="Basic and acidic residues" evidence="1">
    <location>
        <begin position="1"/>
        <end position="11"/>
    </location>
</feature>
<reference evidence="2 3" key="3">
    <citation type="journal article" date="2013" name="Rice">
        <title>Improvement of the Oryza sativa Nipponbare reference genome using next generation sequence and optical map data.</title>
        <authorList>
            <person name="Kawahara Y."/>
            <person name="de la Bastide M."/>
            <person name="Hamilton J.P."/>
            <person name="Kanamori H."/>
            <person name="McCombie W.R."/>
            <person name="Ouyang S."/>
            <person name="Schwartz D.C."/>
            <person name="Tanaka T."/>
            <person name="Wu J."/>
            <person name="Zhou S."/>
            <person name="Childs K.L."/>
            <person name="Davidson R.M."/>
            <person name="Lin H."/>
            <person name="Quesada-Ocampo L."/>
            <person name="Vaillancourt B."/>
            <person name="Sakai H."/>
            <person name="Lee S.S."/>
            <person name="Kim J."/>
            <person name="Numa H."/>
            <person name="Itoh T."/>
            <person name="Buell C.R."/>
            <person name="Matsumoto T."/>
        </authorList>
    </citation>
    <scope>NUCLEOTIDE SEQUENCE [LARGE SCALE GENOMIC DNA]</scope>
    <source>
        <strain evidence="3">cv. Nipponbare</strain>
    </source>
</reference>
<evidence type="ECO:0000313" key="2">
    <source>
        <dbReference type="EMBL" id="BAS72184.1"/>
    </source>
</evidence>
<proteinExistence type="predicted"/>
<protein>
    <submittedName>
        <fullName evidence="2">Os01g0372450 protein</fullName>
    </submittedName>
</protein>
<sequence>HHGGHLPDRRPRQQALPPRRHARVRAEHRHLVRHLHEVARVREVAQVGEAHLAAGEVPARGLQPCLVHGERLPQPRDALGDDPLVGLPAQRRDDAPLDEHGVHRGLVPERLHVQPRVHHRRLGGVAFPQQVGLVLATRQ</sequence>
<dbReference type="PaxDb" id="39947-A0A0P0V306"/>
<dbReference type="FunCoup" id="A0A0P0V306">
    <property type="interactions" value="5"/>
</dbReference>
<feature type="region of interest" description="Disordered" evidence="1">
    <location>
        <begin position="72"/>
        <end position="100"/>
    </location>
</feature>
<gene>
    <name evidence="2" type="ordered locus">Os01g0372450</name>
    <name evidence="2" type="ORF">OSNPB_010372450</name>
</gene>
<feature type="region of interest" description="Disordered" evidence="1">
    <location>
        <begin position="1"/>
        <end position="24"/>
    </location>
</feature>
<feature type="non-terminal residue" evidence="2">
    <location>
        <position position="139"/>
    </location>
</feature>
<dbReference type="Gramene" id="Os01t0372450-00">
    <property type="protein sequence ID" value="Os01t0372450-00"/>
    <property type="gene ID" value="Os01g0372450"/>
</dbReference>
<evidence type="ECO:0000256" key="1">
    <source>
        <dbReference type="SAM" id="MobiDB-lite"/>
    </source>
</evidence>
<evidence type="ECO:0000313" key="3">
    <source>
        <dbReference type="Proteomes" id="UP000059680"/>
    </source>
</evidence>
<reference evidence="3" key="1">
    <citation type="journal article" date="2005" name="Nature">
        <title>The map-based sequence of the rice genome.</title>
        <authorList>
            <consortium name="International rice genome sequencing project (IRGSP)"/>
            <person name="Matsumoto T."/>
            <person name="Wu J."/>
            <person name="Kanamori H."/>
            <person name="Katayose Y."/>
            <person name="Fujisawa M."/>
            <person name="Namiki N."/>
            <person name="Mizuno H."/>
            <person name="Yamamoto K."/>
            <person name="Antonio B.A."/>
            <person name="Baba T."/>
            <person name="Sakata K."/>
            <person name="Nagamura Y."/>
            <person name="Aoki H."/>
            <person name="Arikawa K."/>
            <person name="Arita K."/>
            <person name="Bito T."/>
            <person name="Chiden Y."/>
            <person name="Fujitsuka N."/>
            <person name="Fukunaka R."/>
            <person name="Hamada M."/>
            <person name="Harada C."/>
            <person name="Hayashi A."/>
            <person name="Hijishita S."/>
            <person name="Honda M."/>
            <person name="Hosokawa S."/>
            <person name="Ichikawa Y."/>
            <person name="Idonuma A."/>
            <person name="Iijima M."/>
            <person name="Ikeda M."/>
            <person name="Ikeno M."/>
            <person name="Ito K."/>
            <person name="Ito S."/>
            <person name="Ito T."/>
            <person name="Ito Y."/>
            <person name="Ito Y."/>
            <person name="Iwabuchi A."/>
            <person name="Kamiya K."/>
            <person name="Karasawa W."/>
            <person name="Kurita K."/>
            <person name="Katagiri S."/>
            <person name="Kikuta A."/>
            <person name="Kobayashi H."/>
            <person name="Kobayashi N."/>
            <person name="Machita K."/>
            <person name="Maehara T."/>
            <person name="Masukawa M."/>
            <person name="Mizubayashi T."/>
            <person name="Mukai Y."/>
            <person name="Nagasaki H."/>
            <person name="Nagata Y."/>
            <person name="Naito S."/>
            <person name="Nakashima M."/>
            <person name="Nakama Y."/>
            <person name="Nakamichi Y."/>
            <person name="Nakamura M."/>
            <person name="Meguro A."/>
            <person name="Negishi M."/>
            <person name="Ohta I."/>
            <person name="Ohta T."/>
            <person name="Okamoto M."/>
            <person name="Ono N."/>
            <person name="Saji S."/>
            <person name="Sakaguchi M."/>
            <person name="Sakai K."/>
            <person name="Shibata M."/>
            <person name="Shimokawa T."/>
            <person name="Song J."/>
            <person name="Takazaki Y."/>
            <person name="Terasawa K."/>
            <person name="Tsugane M."/>
            <person name="Tsuji K."/>
            <person name="Ueda S."/>
            <person name="Waki K."/>
            <person name="Yamagata H."/>
            <person name="Yamamoto M."/>
            <person name="Yamamoto S."/>
            <person name="Yamane H."/>
            <person name="Yoshiki S."/>
            <person name="Yoshihara R."/>
            <person name="Yukawa K."/>
            <person name="Zhong H."/>
            <person name="Yano M."/>
            <person name="Yuan Q."/>
            <person name="Ouyang S."/>
            <person name="Liu J."/>
            <person name="Jones K.M."/>
            <person name="Gansberger K."/>
            <person name="Moffat K."/>
            <person name="Hill J."/>
            <person name="Bera J."/>
            <person name="Fadrosh D."/>
            <person name="Jin S."/>
            <person name="Johri S."/>
            <person name="Kim M."/>
            <person name="Overton L."/>
            <person name="Reardon M."/>
            <person name="Tsitrin T."/>
            <person name="Vuong H."/>
            <person name="Weaver B."/>
            <person name="Ciecko A."/>
            <person name="Tallon L."/>
            <person name="Jackson J."/>
            <person name="Pai G."/>
            <person name="Aken S.V."/>
            <person name="Utterback T."/>
            <person name="Reidmuller S."/>
            <person name="Feldblyum T."/>
            <person name="Hsiao J."/>
            <person name="Zismann V."/>
            <person name="Iobst S."/>
            <person name="de Vazeille A.R."/>
            <person name="Buell C.R."/>
            <person name="Ying K."/>
            <person name="Li Y."/>
            <person name="Lu T."/>
            <person name="Huang Y."/>
            <person name="Zhao Q."/>
            <person name="Feng Q."/>
            <person name="Zhang L."/>
            <person name="Zhu J."/>
            <person name="Weng Q."/>
            <person name="Mu J."/>
            <person name="Lu Y."/>
            <person name="Fan D."/>
            <person name="Liu Y."/>
            <person name="Guan J."/>
            <person name="Zhang Y."/>
            <person name="Yu S."/>
            <person name="Liu X."/>
            <person name="Zhang Y."/>
            <person name="Hong G."/>
            <person name="Han B."/>
            <person name="Choisne N."/>
            <person name="Demange N."/>
            <person name="Orjeda G."/>
            <person name="Samain S."/>
            <person name="Cattolico L."/>
            <person name="Pelletier E."/>
            <person name="Couloux A."/>
            <person name="Segurens B."/>
            <person name="Wincker P."/>
            <person name="D'Hont A."/>
            <person name="Scarpelli C."/>
            <person name="Weissenbach J."/>
            <person name="Salanoubat M."/>
            <person name="Quetier F."/>
            <person name="Yu Y."/>
            <person name="Kim H.R."/>
            <person name="Rambo T."/>
            <person name="Currie J."/>
            <person name="Collura K."/>
            <person name="Luo M."/>
            <person name="Yang T."/>
            <person name="Ammiraju J.S.S."/>
            <person name="Engler F."/>
            <person name="Soderlund C."/>
            <person name="Wing R.A."/>
            <person name="Palmer L.E."/>
            <person name="de la Bastide M."/>
            <person name="Spiegel L."/>
            <person name="Nascimento L."/>
            <person name="Zutavern T."/>
            <person name="O'Shaughnessy A."/>
            <person name="Dike S."/>
            <person name="Dedhia N."/>
            <person name="Preston R."/>
            <person name="Balija V."/>
            <person name="McCombie W.R."/>
            <person name="Chow T."/>
            <person name="Chen H."/>
            <person name="Chung M."/>
            <person name="Chen C."/>
            <person name="Shaw J."/>
            <person name="Wu H."/>
            <person name="Hsiao K."/>
            <person name="Chao Y."/>
            <person name="Chu M."/>
            <person name="Cheng C."/>
            <person name="Hour A."/>
            <person name="Lee P."/>
            <person name="Lin S."/>
            <person name="Lin Y."/>
            <person name="Liou J."/>
            <person name="Liu S."/>
            <person name="Hsing Y."/>
            <person name="Raghuvanshi S."/>
            <person name="Mohanty A."/>
            <person name="Bharti A.K."/>
            <person name="Gaur A."/>
            <person name="Gupta V."/>
            <person name="Kumar D."/>
            <person name="Ravi V."/>
            <person name="Vij S."/>
            <person name="Kapur A."/>
            <person name="Khurana P."/>
            <person name="Khurana P."/>
            <person name="Khurana J.P."/>
            <person name="Tyagi A.K."/>
            <person name="Gaikwad K."/>
            <person name="Singh A."/>
            <person name="Dalal V."/>
            <person name="Srivastava S."/>
            <person name="Dixit A."/>
            <person name="Pal A.K."/>
            <person name="Ghazi I.A."/>
            <person name="Yadav M."/>
            <person name="Pandit A."/>
            <person name="Bhargava A."/>
            <person name="Sureshbabu K."/>
            <person name="Batra K."/>
            <person name="Sharma T.R."/>
            <person name="Mohapatra T."/>
            <person name="Singh N.K."/>
            <person name="Messing J."/>
            <person name="Nelson A.B."/>
            <person name="Fuks G."/>
            <person name="Kavchok S."/>
            <person name="Keizer G."/>
            <person name="Linton E."/>
            <person name="Llaca V."/>
            <person name="Song R."/>
            <person name="Tanyolac B."/>
            <person name="Young S."/>
            <person name="Ho-Il K."/>
            <person name="Hahn J.H."/>
            <person name="Sangsakoo G."/>
            <person name="Vanavichit A."/>
            <person name="de Mattos Luiz.A.T."/>
            <person name="Zimmer P.D."/>
            <person name="Malone G."/>
            <person name="Dellagostin O."/>
            <person name="de Oliveira A.C."/>
            <person name="Bevan M."/>
            <person name="Bancroft I."/>
            <person name="Minx P."/>
            <person name="Cordum H."/>
            <person name="Wilson R."/>
            <person name="Cheng Z."/>
            <person name="Jin W."/>
            <person name="Jiang J."/>
            <person name="Leong S.A."/>
            <person name="Iwama H."/>
            <person name="Gojobori T."/>
            <person name="Itoh T."/>
            <person name="Niimura Y."/>
            <person name="Fujii Y."/>
            <person name="Habara T."/>
            <person name="Sakai H."/>
            <person name="Sato Y."/>
            <person name="Wilson G."/>
            <person name="Kumar K."/>
            <person name="McCouch S."/>
            <person name="Juretic N."/>
            <person name="Hoen D."/>
            <person name="Wright S."/>
            <person name="Bruskiewich R."/>
            <person name="Bureau T."/>
            <person name="Miyao A."/>
            <person name="Hirochika H."/>
            <person name="Nishikawa T."/>
            <person name="Kadowaki K."/>
            <person name="Sugiura M."/>
            <person name="Burr B."/>
            <person name="Sasaki T."/>
        </authorList>
    </citation>
    <scope>NUCLEOTIDE SEQUENCE [LARGE SCALE GENOMIC DNA]</scope>
    <source>
        <strain evidence="3">cv. Nipponbare</strain>
    </source>
</reference>
<dbReference type="Proteomes" id="UP000059680">
    <property type="component" value="Chromosome 1"/>
</dbReference>